<name>A0ABQ0LJN5_MYCCL</name>
<evidence type="ECO:0000313" key="2">
    <source>
        <dbReference type="EMBL" id="GAT51303.1"/>
    </source>
</evidence>
<sequence>MTAVRLPAVTVFLLPAAMSSLTPLLPPELECTIFTLAAELNPSLCTVLILVAHRVFVWIEPLLYRRIDFTGDSASRALVNAAKQRPALLELGVRSLAIRLKASIDAHELFTVTLLACRHLTQLCIKHGSDPLPDYHGLLATLQNLPIRRLALSIHMLLHGPPATAPLHAAAALPHLTHLRVYYASFLMVSSHARAFITALPSLTHLAVHPAGASCPPSINDCVEQELLNLRLVLLLRSPVSNFGFPSDVRDPRIVRMTMRARDTDEADRRNLNHWERGEEIVENRLRLGAPLEWSSMGPRSDLRMELTSNEV</sequence>
<accession>A0ABQ0LJN5</accession>
<feature type="signal peptide" evidence="1">
    <location>
        <begin position="1"/>
        <end position="19"/>
    </location>
</feature>
<evidence type="ECO:0000256" key="1">
    <source>
        <dbReference type="SAM" id="SignalP"/>
    </source>
</evidence>
<reference evidence="2" key="1">
    <citation type="submission" date="2014-09" db="EMBL/GenBank/DDBJ databases">
        <title>Genome sequence of the luminous mushroom Mycena chlorophos for searching fungal bioluminescence genes.</title>
        <authorList>
            <person name="Tanaka Y."/>
            <person name="Kasuga D."/>
            <person name="Oba Y."/>
            <person name="Hase S."/>
            <person name="Sato K."/>
            <person name="Oba Y."/>
            <person name="Sakakibara Y."/>
        </authorList>
    </citation>
    <scope>NUCLEOTIDE SEQUENCE</scope>
</reference>
<proteinExistence type="predicted"/>
<organism evidence="2 3">
    <name type="scientific">Mycena chlorophos</name>
    <name type="common">Agaric fungus</name>
    <name type="synonym">Agaricus chlorophos</name>
    <dbReference type="NCBI Taxonomy" id="658473"/>
    <lineage>
        <taxon>Eukaryota</taxon>
        <taxon>Fungi</taxon>
        <taxon>Dikarya</taxon>
        <taxon>Basidiomycota</taxon>
        <taxon>Agaricomycotina</taxon>
        <taxon>Agaricomycetes</taxon>
        <taxon>Agaricomycetidae</taxon>
        <taxon>Agaricales</taxon>
        <taxon>Marasmiineae</taxon>
        <taxon>Mycenaceae</taxon>
        <taxon>Mycena</taxon>
    </lineage>
</organism>
<evidence type="ECO:0000313" key="3">
    <source>
        <dbReference type="Proteomes" id="UP000815677"/>
    </source>
</evidence>
<feature type="chain" id="PRO_5045746711" evidence="1">
    <location>
        <begin position="20"/>
        <end position="312"/>
    </location>
</feature>
<dbReference type="EMBL" id="DF847119">
    <property type="protein sequence ID" value="GAT51303.1"/>
    <property type="molecule type" value="Genomic_DNA"/>
</dbReference>
<keyword evidence="1" id="KW-0732">Signal</keyword>
<gene>
    <name evidence="2" type="ORF">MCHLO_08455</name>
</gene>
<protein>
    <submittedName>
        <fullName evidence="2">Uncharacterized protein</fullName>
    </submittedName>
</protein>
<dbReference type="Proteomes" id="UP000815677">
    <property type="component" value="Unassembled WGS sequence"/>
</dbReference>
<keyword evidence="3" id="KW-1185">Reference proteome</keyword>